<dbReference type="HOGENOM" id="CLU_031922_0_3_1"/>
<dbReference type="InterPro" id="IPR036038">
    <property type="entry name" value="Aminotransferase-like"/>
</dbReference>
<dbReference type="GO" id="GO:0052656">
    <property type="term" value="F:L-isoleucine-2-oxoglutarate transaminase activity"/>
    <property type="evidence" value="ECO:0007669"/>
    <property type="project" value="RHEA"/>
</dbReference>
<dbReference type="GO" id="GO:0052654">
    <property type="term" value="F:L-leucine-2-oxoglutarate transaminase activity"/>
    <property type="evidence" value="ECO:0007669"/>
    <property type="project" value="RHEA"/>
</dbReference>
<protein>
    <recommendedName>
        <fullName evidence="9">Branched-chain-amino-acid aminotransferase</fullName>
        <ecNumber evidence="9">2.6.1.42</ecNumber>
    </recommendedName>
</protein>
<dbReference type="GO" id="GO:0009099">
    <property type="term" value="P:L-valine biosynthetic process"/>
    <property type="evidence" value="ECO:0007669"/>
    <property type="project" value="TreeGrafter"/>
</dbReference>
<evidence type="ECO:0000313" key="11">
    <source>
        <dbReference type="Proteomes" id="UP000012174"/>
    </source>
</evidence>
<dbReference type="GO" id="GO:0005739">
    <property type="term" value="C:mitochondrion"/>
    <property type="evidence" value="ECO:0007669"/>
    <property type="project" value="TreeGrafter"/>
</dbReference>
<dbReference type="PIRSF" id="PIRSF006468">
    <property type="entry name" value="BCAT1"/>
    <property type="match status" value="1"/>
</dbReference>
<dbReference type="Gene3D" id="3.20.10.10">
    <property type="entry name" value="D-amino Acid Aminotransferase, subunit A, domain 2"/>
    <property type="match status" value="1"/>
</dbReference>
<keyword evidence="11" id="KW-1185">Reference proteome</keyword>
<evidence type="ECO:0000256" key="6">
    <source>
        <dbReference type="PIRSR" id="PIRSR006468-1"/>
    </source>
</evidence>
<organism evidence="10 11">
    <name type="scientific">Eutypa lata (strain UCR-EL1)</name>
    <name type="common">Grapevine dieback disease fungus</name>
    <name type="synonym">Eutypa armeniacae</name>
    <dbReference type="NCBI Taxonomy" id="1287681"/>
    <lineage>
        <taxon>Eukaryota</taxon>
        <taxon>Fungi</taxon>
        <taxon>Dikarya</taxon>
        <taxon>Ascomycota</taxon>
        <taxon>Pezizomycotina</taxon>
        <taxon>Sordariomycetes</taxon>
        <taxon>Xylariomycetidae</taxon>
        <taxon>Xylariales</taxon>
        <taxon>Diatrypaceae</taxon>
        <taxon>Eutypa</taxon>
    </lineage>
</organism>
<feature type="modified residue" description="N6-(pyridoxal phosphate)lysine" evidence="6">
    <location>
        <position position="150"/>
    </location>
</feature>
<keyword evidence="9" id="KW-0028">Amino-acid biosynthesis</keyword>
<dbReference type="eggNOG" id="KOG0975">
    <property type="taxonomic scope" value="Eukaryota"/>
</dbReference>
<dbReference type="InterPro" id="IPR005786">
    <property type="entry name" value="B_amino_transII"/>
</dbReference>
<dbReference type="GO" id="GO:0009098">
    <property type="term" value="P:L-leucine biosynthetic process"/>
    <property type="evidence" value="ECO:0007669"/>
    <property type="project" value="TreeGrafter"/>
</dbReference>
<dbReference type="InterPro" id="IPR043132">
    <property type="entry name" value="BCAT-like_C"/>
</dbReference>
<comment type="catalytic activity">
    <reaction evidence="9">
        <text>L-leucine + 2-oxoglutarate = 4-methyl-2-oxopentanoate + L-glutamate</text>
        <dbReference type="Rhea" id="RHEA:18321"/>
        <dbReference type="ChEBI" id="CHEBI:16810"/>
        <dbReference type="ChEBI" id="CHEBI:17865"/>
        <dbReference type="ChEBI" id="CHEBI:29985"/>
        <dbReference type="ChEBI" id="CHEBI:57427"/>
        <dbReference type="EC" id="2.6.1.42"/>
    </reaction>
</comment>
<comment type="similarity">
    <text evidence="2 7">Belongs to the class-IV pyridoxal-phosphate-dependent aminotransferase family.</text>
</comment>
<evidence type="ECO:0000256" key="4">
    <source>
        <dbReference type="ARBA" id="ARBA00022679"/>
    </source>
</evidence>
<reference evidence="11" key="1">
    <citation type="journal article" date="2013" name="Genome Announc.">
        <title>Draft genome sequence of the grapevine dieback fungus Eutypa lata UCR-EL1.</title>
        <authorList>
            <person name="Blanco-Ulate B."/>
            <person name="Rolshausen P.E."/>
            <person name="Cantu D."/>
        </authorList>
    </citation>
    <scope>NUCLEOTIDE SEQUENCE [LARGE SCALE GENOMIC DNA]</scope>
    <source>
        <strain evidence="11">UCR-EL1</strain>
    </source>
</reference>
<dbReference type="KEGG" id="ela:UCREL1_5265"/>
<dbReference type="PANTHER" id="PTHR11825:SF69">
    <property type="entry name" value="BRANCHED-CHAIN-AMINO-ACID AMINOTRANSFERASE"/>
    <property type="match status" value="1"/>
</dbReference>
<keyword evidence="3 9" id="KW-0032">Aminotransferase</keyword>
<dbReference type="PANTHER" id="PTHR11825">
    <property type="entry name" value="SUBGROUP IIII AMINOTRANSFERASE"/>
    <property type="match status" value="1"/>
</dbReference>
<evidence type="ECO:0000256" key="3">
    <source>
        <dbReference type="ARBA" id="ARBA00022576"/>
    </source>
</evidence>
<dbReference type="Pfam" id="PF01063">
    <property type="entry name" value="Aminotran_4"/>
    <property type="match status" value="1"/>
</dbReference>
<dbReference type="EC" id="2.6.1.42" evidence="9"/>
<proteinExistence type="inferred from homology"/>
<dbReference type="Proteomes" id="UP000012174">
    <property type="component" value="Unassembled WGS sequence"/>
</dbReference>
<dbReference type="GO" id="GO:0052655">
    <property type="term" value="F:L-valine-2-oxoglutarate transaminase activity"/>
    <property type="evidence" value="ECO:0007669"/>
    <property type="project" value="RHEA"/>
</dbReference>
<accession>M7STZ2</accession>
<dbReference type="InterPro" id="IPR018300">
    <property type="entry name" value="Aminotrans_IV_CS"/>
</dbReference>
<evidence type="ECO:0000256" key="1">
    <source>
        <dbReference type="ARBA" id="ARBA00001933"/>
    </source>
</evidence>
<dbReference type="AlphaFoldDB" id="M7STZ2"/>
<dbReference type="InterPro" id="IPR001544">
    <property type="entry name" value="Aminotrans_IV"/>
</dbReference>
<evidence type="ECO:0000256" key="5">
    <source>
        <dbReference type="ARBA" id="ARBA00022898"/>
    </source>
</evidence>
<dbReference type="Gene3D" id="3.30.470.10">
    <property type="match status" value="1"/>
</dbReference>
<sequence>MAPSAISANPELALTRVGHAGDKAEGLKAHRGNDHRLRLFRPARNCSRLRSSALRGGLPDFDPEELEKLIVAFLAVDGPRWLPDRGTFLYVRPSLIGTTAALGVSKPAEALLFVIAVLFPQFGQAGPGLKLLCSSPGQVRAWPGGFGNAKLGANYAPTLEAQEQANKQGFIQILWLFGPEEYVTEAGASNFFVVVRNKETGKPELVTPPLGDIILDGVTRRSVLELARERMQGDTHLDGRPEPVDVAERQLTIVELTEASKDGILMEAFITGTACG</sequence>
<dbReference type="PROSITE" id="PS00770">
    <property type="entry name" value="AA_TRANSFER_CLASS_4"/>
    <property type="match status" value="1"/>
</dbReference>
<comment type="catalytic activity">
    <reaction evidence="9">
        <text>L-valine + 2-oxoglutarate = 3-methyl-2-oxobutanoate + L-glutamate</text>
        <dbReference type="Rhea" id="RHEA:24813"/>
        <dbReference type="ChEBI" id="CHEBI:11851"/>
        <dbReference type="ChEBI" id="CHEBI:16810"/>
        <dbReference type="ChEBI" id="CHEBI:29985"/>
        <dbReference type="ChEBI" id="CHEBI:57762"/>
        <dbReference type="EC" id="2.6.1.42"/>
    </reaction>
</comment>
<gene>
    <name evidence="10" type="ORF">UCREL1_5265</name>
</gene>
<comment type="catalytic activity">
    <reaction evidence="9">
        <text>L-isoleucine + 2-oxoglutarate = (S)-3-methyl-2-oxopentanoate + L-glutamate</text>
        <dbReference type="Rhea" id="RHEA:24801"/>
        <dbReference type="ChEBI" id="CHEBI:16810"/>
        <dbReference type="ChEBI" id="CHEBI:29985"/>
        <dbReference type="ChEBI" id="CHEBI:35146"/>
        <dbReference type="ChEBI" id="CHEBI:58045"/>
        <dbReference type="EC" id="2.6.1.42"/>
    </reaction>
</comment>
<name>M7STZ2_EUTLA</name>
<dbReference type="OrthoDB" id="1732691at2759"/>
<keyword evidence="5 8" id="KW-0663">Pyridoxal phosphate</keyword>
<evidence type="ECO:0000256" key="2">
    <source>
        <dbReference type="ARBA" id="ARBA00009320"/>
    </source>
</evidence>
<dbReference type="SUPFAM" id="SSF56752">
    <property type="entry name" value="D-aminoacid aminotransferase-like PLP-dependent enzymes"/>
    <property type="match status" value="1"/>
</dbReference>
<evidence type="ECO:0000256" key="7">
    <source>
        <dbReference type="RuleBase" id="RU004106"/>
    </source>
</evidence>
<keyword evidence="4 9" id="KW-0808">Transferase</keyword>
<comment type="cofactor">
    <cofactor evidence="1 8">
        <name>pyridoxal 5'-phosphate</name>
        <dbReference type="ChEBI" id="CHEBI:597326"/>
    </cofactor>
</comment>
<dbReference type="STRING" id="1287681.M7STZ2"/>
<evidence type="ECO:0000313" key="10">
    <source>
        <dbReference type="EMBL" id="EMR67727.1"/>
    </source>
</evidence>
<dbReference type="InterPro" id="IPR043131">
    <property type="entry name" value="BCAT-like_N"/>
</dbReference>
<keyword evidence="9" id="KW-0100">Branched-chain amino acid biosynthesis</keyword>
<dbReference type="EMBL" id="KB706370">
    <property type="protein sequence ID" value="EMR67727.1"/>
    <property type="molecule type" value="Genomic_DNA"/>
</dbReference>
<evidence type="ECO:0000256" key="9">
    <source>
        <dbReference type="RuleBase" id="RU004517"/>
    </source>
</evidence>
<evidence type="ECO:0000256" key="8">
    <source>
        <dbReference type="RuleBase" id="RU004516"/>
    </source>
</evidence>